<dbReference type="SUPFAM" id="SSF53067">
    <property type="entry name" value="Actin-like ATPase domain"/>
    <property type="match status" value="2"/>
</dbReference>
<keyword evidence="7" id="KW-1185">Reference proteome</keyword>
<keyword evidence="3 6" id="KW-0418">Kinase</keyword>
<evidence type="ECO:0000256" key="2">
    <source>
        <dbReference type="ARBA" id="ARBA00022679"/>
    </source>
</evidence>
<reference evidence="7" key="1">
    <citation type="journal article" date="2019" name="Int. J. Syst. Evol. Microbiol.">
        <title>The Global Catalogue of Microorganisms (GCM) 10K type strain sequencing project: providing services to taxonomists for standard genome sequencing and annotation.</title>
        <authorList>
            <consortium name="The Broad Institute Genomics Platform"/>
            <consortium name="The Broad Institute Genome Sequencing Center for Infectious Disease"/>
            <person name="Wu L."/>
            <person name="Ma J."/>
        </authorList>
    </citation>
    <scope>NUCLEOTIDE SEQUENCE [LARGE SCALE GENOMIC DNA]</scope>
    <source>
        <strain evidence="7">JCM 14370</strain>
    </source>
</reference>
<dbReference type="CDD" id="cd07808">
    <property type="entry name" value="ASKHA_NBD_FGGY_EcXK-like"/>
    <property type="match status" value="1"/>
</dbReference>
<dbReference type="Pfam" id="PF02782">
    <property type="entry name" value="FGGY_C"/>
    <property type="match status" value="1"/>
</dbReference>
<gene>
    <name evidence="6" type="ORF">GCM10008938_21660</name>
</gene>
<comment type="similarity">
    <text evidence="1">Belongs to the FGGY kinase family.</text>
</comment>
<name>A0ABQ2D384_9DEIO</name>
<evidence type="ECO:0000259" key="4">
    <source>
        <dbReference type="Pfam" id="PF00370"/>
    </source>
</evidence>
<comment type="caution">
    <text evidence="6">The sequence shown here is derived from an EMBL/GenBank/DDBJ whole genome shotgun (WGS) entry which is preliminary data.</text>
</comment>
<dbReference type="InterPro" id="IPR050406">
    <property type="entry name" value="FGGY_Carb_Kinase"/>
</dbReference>
<organism evidence="6 7">
    <name type="scientific">Deinococcus roseus</name>
    <dbReference type="NCBI Taxonomy" id="392414"/>
    <lineage>
        <taxon>Bacteria</taxon>
        <taxon>Thermotogati</taxon>
        <taxon>Deinococcota</taxon>
        <taxon>Deinococci</taxon>
        <taxon>Deinococcales</taxon>
        <taxon>Deinococcaceae</taxon>
        <taxon>Deinococcus</taxon>
    </lineage>
</organism>
<keyword evidence="2" id="KW-0808">Transferase</keyword>
<evidence type="ECO:0000313" key="7">
    <source>
        <dbReference type="Proteomes" id="UP000632222"/>
    </source>
</evidence>
<sequence length="466" mass="50792">MFLGIDIGTGSIKILLMNRSGEIQAVHSQTYRCSTPQRGHAEMDPEIWWQSLKMVLQQVPQDLKDQVEAVGFSGQMHGLVLTRADGTAAHPAVLWLDQRSTAELQDYPEDAAERLLNPLSVGMLGPSLLWMVKHRLEAVEQADFAFLPKDHLRYRMGGDACTDPSDSTGTLLAKPDGNWNMGLIHALGLPERLFPEVRPSAAVGGHLSEWAAQELGLPAGIPLAVGAGDTPCAALGSGLLQAGQTQLTTGSGAQLVTLTSSKPNFDPALNAYRATSDHWYVMAAMQNAGVALEWVRSSLSLDWTEAYDLAFQQETSVVFLPHLIGERTPLMDPKARGAWLNLEPGTSRGELMRAALEGVAFSIRNGLEALQKSHEVKHLRLAGGGSGDSRWQQLLADVLQVPLNPVSALHSSGKGAAMLAAAALGHPFERWIKQEDTPEVIPRGDVYQHKFEKFREAHERLKGWFF</sequence>
<dbReference type="InterPro" id="IPR043129">
    <property type="entry name" value="ATPase_NBD"/>
</dbReference>
<dbReference type="Gene3D" id="3.30.420.40">
    <property type="match status" value="2"/>
</dbReference>
<feature type="domain" description="Carbohydrate kinase FGGY N-terminal" evidence="4">
    <location>
        <begin position="1"/>
        <end position="236"/>
    </location>
</feature>
<proteinExistence type="inferred from homology"/>
<dbReference type="GO" id="GO:0016301">
    <property type="term" value="F:kinase activity"/>
    <property type="evidence" value="ECO:0007669"/>
    <property type="project" value="UniProtKB-KW"/>
</dbReference>
<dbReference type="PIRSF" id="PIRSF000538">
    <property type="entry name" value="GlpK"/>
    <property type="match status" value="1"/>
</dbReference>
<dbReference type="PANTHER" id="PTHR43095:SF5">
    <property type="entry name" value="XYLULOSE KINASE"/>
    <property type="match status" value="1"/>
</dbReference>
<dbReference type="RefSeq" id="WP_189002695.1">
    <property type="nucleotide sequence ID" value="NZ_BMOD01000006.1"/>
</dbReference>
<dbReference type="InterPro" id="IPR018485">
    <property type="entry name" value="FGGY_C"/>
</dbReference>
<protein>
    <submittedName>
        <fullName evidence="6">Sugar kinase</fullName>
    </submittedName>
</protein>
<dbReference type="EMBL" id="BMOD01000006">
    <property type="protein sequence ID" value="GGJ35264.1"/>
    <property type="molecule type" value="Genomic_DNA"/>
</dbReference>
<dbReference type="InterPro" id="IPR000577">
    <property type="entry name" value="Carb_kinase_FGGY"/>
</dbReference>
<accession>A0ABQ2D384</accession>
<evidence type="ECO:0000256" key="1">
    <source>
        <dbReference type="ARBA" id="ARBA00009156"/>
    </source>
</evidence>
<dbReference type="Pfam" id="PF00370">
    <property type="entry name" value="FGGY_N"/>
    <property type="match status" value="1"/>
</dbReference>
<dbReference type="InterPro" id="IPR018484">
    <property type="entry name" value="FGGY_N"/>
</dbReference>
<dbReference type="PANTHER" id="PTHR43095">
    <property type="entry name" value="SUGAR KINASE"/>
    <property type="match status" value="1"/>
</dbReference>
<evidence type="ECO:0000313" key="6">
    <source>
        <dbReference type="EMBL" id="GGJ35264.1"/>
    </source>
</evidence>
<feature type="domain" description="Carbohydrate kinase FGGY C-terminal" evidence="5">
    <location>
        <begin position="255"/>
        <end position="423"/>
    </location>
</feature>
<evidence type="ECO:0000259" key="5">
    <source>
        <dbReference type="Pfam" id="PF02782"/>
    </source>
</evidence>
<dbReference type="Proteomes" id="UP000632222">
    <property type="component" value="Unassembled WGS sequence"/>
</dbReference>
<evidence type="ECO:0000256" key="3">
    <source>
        <dbReference type="ARBA" id="ARBA00022777"/>
    </source>
</evidence>